<dbReference type="EMBL" id="GGEC01022873">
    <property type="protein sequence ID" value="MBX03357.1"/>
    <property type="molecule type" value="Transcribed_RNA"/>
</dbReference>
<dbReference type="AlphaFoldDB" id="A0A2P2KCD8"/>
<name>A0A2P2KCD8_RHIMU</name>
<organism evidence="1">
    <name type="scientific">Rhizophora mucronata</name>
    <name type="common">Asiatic mangrove</name>
    <dbReference type="NCBI Taxonomy" id="61149"/>
    <lineage>
        <taxon>Eukaryota</taxon>
        <taxon>Viridiplantae</taxon>
        <taxon>Streptophyta</taxon>
        <taxon>Embryophyta</taxon>
        <taxon>Tracheophyta</taxon>
        <taxon>Spermatophyta</taxon>
        <taxon>Magnoliopsida</taxon>
        <taxon>eudicotyledons</taxon>
        <taxon>Gunneridae</taxon>
        <taxon>Pentapetalae</taxon>
        <taxon>rosids</taxon>
        <taxon>fabids</taxon>
        <taxon>Malpighiales</taxon>
        <taxon>Rhizophoraceae</taxon>
        <taxon>Rhizophora</taxon>
    </lineage>
</organism>
<accession>A0A2P2KCD8</accession>
<proteinExistence type="predicted"/>
<evidence type="ECO:0000313" key="1">
    <source>
        <dbReference type="EMBL" id="MBX03357.1"/>
    </source>
</evidence>
<sequence>MPISLRRHLTSAATSAVFIRTFTISSS</sequence>
<protein>
    <submittedName>
        <fullName evidence="1">Nuclear export mediator factor Nemf</fullName>
    </submittedName>
</protein>
<reference evidence="1" key="1">
    <citation type="submission" date="2018-02" db="EMBL/GenBank/DDBJ databases">
        <title>Rhizophora mucronata_Transcriptome.</title>
        <authorList>
            <person name="Meera S.P."/>
            <person name="Sreeshan A."/>
            <person name="Augustine A."/>
        </authorList>
    </citation>
    <scope>NUCLEOTIDE SEQUENCE</scope>
    <source>
        <tissue evidence="1">Leaf</tissue>
    </source>
</reference>